<dbReference type="EMBL" id="CP016199">
    <property type="protein sequence ID" value="ASS37999.1"/>
    <property type="molecule type" value="Genomic_DNA"/>
</dbReference>
<dbReference type="AlphaFoldDB" id="A0A223ASV0"/>
<protein>
    <submittedName>
        <fullName evidence="1">Uncharacterized protein</fullName>
    </submittedName>
</protein>
<dbReference type="Gene3D" id="2.130.10.10">
    <property type="entry name" value="YVTN repeat-like/Quinoprotein amine dehydrogenase"/>
    <property type="match status" value="1"/>
</dbReference>
<keyword evidence="2" id="KW-1185">Reference proteome</keyword>
<sequence length="282" mass="32031">MNHLIAYPLTWDDIELRANTVIGIYKIKNKIAVLNCVSYTAEADGPKDYMQGIILINFSLDFKNHSQIRLMDLDDISALDCDLCEQDGRFIINTKKYKGYLKSLDKLIEVTDTELKVIGDAPTPLDNLYSDSKVYSFGNLEVYMHSAFIMACREADSGKVVWKTNLGAYLYTDVDEKDGTLYFGTDGKGGKFFAVNLTDGSIKYSYNTRGTSNFLYYKNYVILSDEKNKPILINRNDGSLYKKPEFEKFEITVYQQMIIDDDKLYVIAAKGNTSYAVCTDLV</sequence>
<dbReference type="RefSeq" id="WP_094234235.1">
    <property type="nucleotide sequence ID" value="NZ_CP016199.1"/>
</dbReference>
<name>A0A223ASV0_9FIRM</name>
<dbReference type="SUPFAM" id="SSF50998">
    <property type="entry name" value="Quinoprotein alcohol dehydrogenase-like"/>
    <property type="match status" value="1"/>
</dbReference>
<reference evidence="2" key="1">
    <citation type="submission" date="2016-05" db="EMBL/GenBank/DDBJ databases">
        <authorList>
            <person name="Holder M.E."/>
            <person name="Ajami N.J."/>
            <person name="Petrosino J.F."/>
        </authorList>
    </citation>
    <scope>NUCLEOTIDE SEQUENCE [LARGE SCALE GENOMIC DNA]</scope>
    <source>
        <strain evidence="2">ATCC 700696</strain>
    </source>
</reference>
<dbReference type="Proteomes" id="UP000214689">
    <property type="component" value="Chromosome"/>
</dbReference>
<evidence type="ECO:0000313" key="2">
    <source>
        <dbReference type="Proteomes" id="UP000214689"/>
    </source>
</evidence>
<dbReference type="InterPro" id="IPR011047">
    <property type="entry name" value="Quinoprotein_ADH-like_sf"/>
</dbReference>
<dbReference type="OrthoDB" id="2079456at2"/>
<organism evidence="1 2">
    <name type="scientific">Mogibacterium pumilum</name>
    <dbReference type="NCBI Taxonomy" id="86332"/>
    <lineage>
        <taxon>Bacteria</taxon>
        <taxon>Bacillati</taxon>
        <taxon>Bacillota</taxon>
        <taxon>Clostridia</taxon>
        <taxon>Peptostreptococcales</taxon>
        <taxon>Anaerovoracaceae</taxon>
        <taxon>Mogibacterium</taxon>
    </lineage>
</organism>
<evidence type="ECO:0000313" key="1">
    <source>
        <dbReference type="EMBL" id="ASS37999.1"/>
    </source>
</evidence>
<dbReference type="InterPro" id="IPR015943">
    <property type="entry name" value="WD40/YVTN_repeat-like_dom_sf"/>
</dbReference>
<accession>A0A223ASV0</accession>
<gene>
    <name evidence="1" type="ORF">AXF17_05870</name>
</gene>
<proteinExistence type="predicted"/>